<dbReference type="EMBL" id="CAICTM010003223">
    <property type="protein sequence ID" value="CAB9531083.1"/>
    <property type="molecule type" value="Genomic_DNA"/>
</dbReference>
<sequence length="275" mass="30584">MKRASCCSPSTEASTAQDLETSLRSKRSRCSRFFHSSFAEEEDDHFSKYGFSVFVENQDDPVVVPVSVDEAARESDKAEEKHGKDSRSGAVKSASSSVATLDDGSVYVDHKGMDQGARSSLSRRQKDKDIPRFIFVPVLSRTNDTADTTRAIPQKHTPNPKKGSTRSQHQTKAAPNVPCTPDAAPIQETIIVGPSLAVLKAWKKQEKAKRPYWFQRLFLPSPKPTHCSQLKVFPLRGRKKTEPRVGNRPKQRSIVPLVDESSTTFNAARKTIIEC</sequence>
<evidence type="ECO:0000256" key="1">
    <source>
        <dbReference type="SAM" id="MobiDB-lite"/>
    </source>
</evidence>
<feature type="region of interest" description="Disordered" evidence="1">
    <location>
        <begin position="1"/>
        <end position="21"/>
    </location>
</feature>
<proteinExistence type="predicted"/>
<accession>A0A9N8HXN9</accession>
<feature type="region of interest" description="Disordered" evidence="1">
    <location>
        <begin position="145"/>
        <end position="175"/>
    </location>
</feature>
<evidence type="ECO:0000313" key="3">
    <source>
        <dbReference type="Proteomes" id="UP001153069"/>
    </source>
</evidence>
<feature type="region of interest" description="Disordered" evidence="1">
    <location>
        <begin position="69"/>
        <end position="97"/>
    </location>
</feature>
<dbReference type="AlphaFoldDB" id="A0A9N8HXN9"/>
<dbReference type="Proteomes" id="UP001153069">
    <property type="component" value="Unassembled WGS sequence"/>
</dbReference>
<reference evidence="2" key="1">
    <citation type="submission" date="2020-06" db="EMBL/GenBank/DDBJ databases">
        <authorList>
            <consortium name="Plant Systems Biology data submission"/>
        </authorList>
    </citation>
    <scope>NUCLEOTIDE SEQUENCE</scope>
    <source>
        <strain evidence="2">D6</strain>
    </source>
</reference>
<gene>
    <name evidence="2" type="ORF">SEMRO_3225_G345580.1</name>
</gene>
<evidence type="ECO:0000313" key="2">
    <source>
        <dbReference type="EMBL" id="CAB9531083.1"/>
    </source>
</evidence>
<organism evidence="2 3">
    <name type="scientific">Seminavis robusta</name>
    <dbReference type="NCBI Taxonomy" id="568900"/>
    <lineage>
        <taxon>Eukaryota</taxon>
        <taxon>Sar</taxon>
        <taxon>Stramenopiles</taxon>
        <taxon>Ochrophyta</taxon>
        <taxon>Bacillariophyta</taxon>
        <taxon>Bacillariophyceae</taxon>
        <taxon>Bacillariophycidae</taxon>
        <taxon>Naviculales</taxon>
        <taxon>Naviculaceae</taxon>
        <taxon>Seminavis</taxon>
    </lineage>
</organism>
<feature type="compositionally biased region" description="Basic and acidic residues" evidence="1">
    <location>
        <begin position="70"/>
        <end position="87"/>
    </location>
</feature>
<feature type="compositionally biased region" description="Polar residues" evidence="1">
    <location>
        <begin position="7"/>
        <end position="20"/>
    </location>
</feature>
<keyword evidence="3" id="KW-1185">Reference proteome</keyword>
<name>A0A9N8HXN9_9STRA</name>
<feature type="compositionally biased region" description="Low complexity" evidence="1">
    <location>
        <begin position="88"/>
        <end position="97"/>
    </location>
</feature>
<protein>
    <submittedName>
        <fullName evidence="2">Uncharacterized protein</fullName>
    </submittedName>
</protein>
<comment type="caution">
    <text evidence="2">The sequence shown here is derived from an EMBL/GenBank/DDBJ whole genome shotgun (WGS) entry which is preliminary data.</text>
</comment>